<keyword evidence="2" id="KW-1185">Reference proteome</keyword>
<reference evidence="1" key="1">
    <citation type="submission" date="2018-12" db="EMBL/GenBank/DDBJ databases">
        <authorList>
            <person name="Will S."/>
            <person name="Neumann-Schaal M."/>
            <person name="Henke P."/>
        </authorList>
    </citation>
    <scope>NUCLEOTIDE SEQUENCE</scope>
    <source>
        <strain evidence="1">PCC 7102</strain>
    </source>
</reference>
<dbReference type="Proteomes" id="UP000271624">
    <property type="component" value="Unassembled WGS sequence"/>
</dbReference>
<evidence type="ECO:0000313" key="2">
    <source>
        <dbReference type="Proteomes" id="UP000271624"/>
    </source>
</evidence>
<sequence>MFAQVQARVQGELVEEMEEFKSIVVLGLKSADDDDRERLSRRNDVINWEAPKNIKD</sequence>
<accession>A0A3S1C7Q2</accession>
<reference evidence="1" key="2">
    <citation type="journal article" date="2019" name="Genome Biol. Evol.">
        <title>Day and night: Metabolic profiles and evolutionary relationships of six axenic non-marine cyanobacteria.</title>
        <authorList>
            <person name="Will S.E."/>
            <person name="Henke P."/>
            <person name="Boedeker C."/>
            <person name="Huang S."/>
            <person name="Brinkmann H."/>
            <person name="Rohde M."/>
            <person name="Jarek M."/>
            <person name="Friedl T."/>
            <person name="Seufert S."/>
            <person name="Schumacher M."/>
            <person name="Overmann J."/>
            <person name="Neumann-Schaal M."/>
            <person name="Petersen J."/>
        </authorList>
    </citation>
    <scope>NUCLEOTIDE SEQUENCE [LARGE SCALE GENOMIC DNA]</scope>
    <source>
        <strain evidence="1">PCC 7102</strain>
    </source>
</reference>
<organism evidence="1 2">
    <name type="scientific">Dulcicalothrix desertica PCC 7102</name>
    <dbReference type="NCBI Taxonomy" id="232991"/>
    <lineage>
        <taxon>Bacteria</taxon>
        <taxon>Bacillati</taxon>
        <taxon>Cyanobacteriota</taxon>
        <taxon>Cyanophyceae</taxon>
        <taxon>Nostocales</taxon>
        <taxon>Calotrichaceae</taxon>
        <taxon>Dulcicalothrix</taxon>
    </lineage>
</organism>
<comment type="caution">
    <text evidence="1">The sequence shown here is derived from an EMBL/GenBank/DDBJ whole genome shotgun (WGS) entry which is preliminary data.</text>
</comment>
<evidence type="ECO:0000313" key="1">
    <source>
        <dbReference type="EMBL" id="RUS97986.1"/>
    </source>
</evidence>
<name>A0A3S1C7Q2_9CYAN</name>
<dbReference type="AlphaFoldDB" id="A0A3S1C7Q2"/>
<protein>
    <submittedName>
        <fullName evidence="1">Uncharacterized protein</fullName>
    </submittedName>
</protein>
<dbReference type="EMBL" id="RSCL01000030">
    <property type="protein sequence ID" value="RUS97986.1"/>
    <property type="molecule type" value="Genomic_DNA"/>
</dbReference>
<proteinExistence type="predicted"/>
<gene>
    <name evidence="1" type="ORF">DSM106972_082050</name>
</gene>